<evidence type="ECO:0000256" key="1">
    <source>
        <dbReference type="SAM" id="Coils"/>
    </source>
</evidence>
<geneLocation type="plasmid" evidence="3 4">
    <name>pshk1</name>
</geneLocation>
<organism evidence="3 4">
    <name type="scientific">Streptomyces yangpuensis</name>
    <dbReference type="NCBI Taxonomy" id="1648182"/>
    <lineage>
        <taxon>Bacteria</taxon>
        <taxon>Bacillati</taxon>
        <taxon>Actinomycetota</taxon>
        <taxon>Actinomycetes</taxon>
        <taxon>Kitasatosporales</taxon>
        <taxon>Streptomycetaceae</taxon>
        <taxon>Streptomyces</taxon>
    </lineage>
</organism>
<keyword evidence="3" id="KW-0614">Plasmid</keyword>
<feature type="coiled-coil region" evidence="1">
    <location>
        <begin position="222"/>
        <end position="249"/>
    </location>
</feature>
<dbReference type="EMBL" id="CP102517">
    <property type="protein sequence ID" value="UUY52745.1"/>
    <property type="molecule type" value="Genomic_DNA"/>
</dbReference>
<reference evidence="3" key="1">
    <citation type="submission" date="2022-08" db="EMBL/GenBank/DDBJ databases">
        <authorList>
            <person name="Tian L."/>
        </authorList>
    </citation>
    <scope>NUCLEOTIDE SEQUENCE</scope>
    <source>
        <strain evidence="3">CM253</strain>
        <plasmid evidence="3">pshk1</plasmid>
    </source>
</reference>
<dbReference type="RefSeq" id="WP_257858444.1">
    <property type="nucleotide sequence ID" value="NZ_CP102517.1"/>
</dbReference>
<evidence type="ECO:0000256" key="2">
    <source>
        <dbReference type="SAM" id="MobiDB-lite"/>
    </source>
</evidence>
<dbReference type="GeneID" id="95579026"/>
<keyword evidence="1" id="KW-0175">Coiled coil</keyword>
<feature type="compositionally biased region" description="Basic and acidic residues" evidence="2">
    <location>
        <begin position="148"/>
        <end position="171"/>
    </location>
</feature>
<name>A0ABY5QAU2_9ACTN</name>
<proteinExistence type="predicted"/>
<protein>
    <submittedName>
        <fullName evidence="3">Uncharacterized protein</fullName>
    </submittedName>
</protein>
<evidence type="ECO:0000313" key="3">
    <source>
        <dbReference type="EMBL" id="UUY52745.1"/>
    </source>
</evidence>
<gene>
    <name evidence="3" type="ORF">NRK68_36435</name>
</gene>
<dbReference type="Proteomes" id="UP001057738">
    <property type="component" value="Plasmid pshk1"/>
</dbReference>
<sequence length="249" mass="27425">MSSSDKATSAPAAAGSAGRVPAGEYVATARRLAEISADLQRLSVIAERIRGVPWEAIGQAHGGLSRAAVHNRYAQTVKAWEEEHPGAPDEQFTVVDVQLQGAYAEIDLLLERQRELSRLSHVTASVAERPTTEPTALYEHIYRLRDGDRQSRDHDVASRLARESRQQGREDTTEDPLDRANLARLLRESGHISAVTGQPLTGNESWVRGQHRPPLLPQGRRAPGLEARVAALEEAVERLMAERERDSIT</sequence>
<accession>A0ABY5QAU2</accession>
<keyword evidence="4" id="KW-1185">Reference proteome</keyword>
<evidence type="ECO:0000313" key="4">
    <source>
        <dbReference type="Proteomes" id="UP001057738"/>
    </source>
</evidence>
<feature type="region of interest" description="Disordered" evidence="2">
    <location>
        <begin position="196"/>
        <end position="222"/>
    </location>
</feature>
<feature type="region of interest" description="Disordered" evidence="2">
    <location>
        <begin position="148"/>
        <end position="177"/>
    </location>
</feature>